<sequence>MITEIVLDRYLRRGYKANSQIHSQWYLPISQLYTERSLNYLSSIKKFKIPPVLLMNLALTLKRKARFFVSREPRALESRDTEKERRRKEEGVQQFSSPDS</sequence>
<keyword evidence="3" id="KW-1185">Reference proteome</keyword>
<protein>
    <submittedName>
        <fullName evidence="2">Uncharacterized protein</fullName>
    </submittedName>
</protein>
<organism evidence="2 3">
    <name type="scientific">Odynerus spinipes</name>
    <dbReference type="NCBI Taxonomy" id="1348599"/>
    <lineage>
        <taxon>Eukaryota</taxon>
        <taxon>Metazoa</taxon>
        <taxon>Ecdysozoa</taxon>
        <taxon>Arthropoda</taxon>
        <taxon>Hexapoda</taxon>
        <taxon>Insecta</taxon>
        <taxon>Pterygota</taxon>
        <taxon>Neoptera</taxon>
        <taxon>Endopterygota</taxon>
        <taxon>Hymenoptera</taxon>
        <taxon>Apocrita</taxon>
        <taxon>Aculeata</taxon>
        <taxon>Vespoidea</taxon>
        <taxon>Vespidae</taxon>
        <taxon>Eumeninae</taxon>
        <taxon>Odynerus</taxon>
    </lineage>
</organism>
<name>A0AAD9RJS3_9HYME</name>
<reference evidence="2" key="1">
    <citation type="submission" date="2021-08" db="EMBL/GenBank/DDBJ databases">
        <authorList>
            <person name="Misof B."/>
            <person name="Oliver O."/>
            <person name="Podsiadlowski L."/>
            <person name="Donath A."/>
            <person name="Peters R."/>
            <person name="Mayer C."/>
            <person name="Rust J."/>
            <person name="Gunkel S."/>
            <person name="Lesny P."/>
            <person name="Martin S."/>
            <person name="Oeyen J.P."/>
            <person name="Petersen M."/>
            <person name="Panagiotis P."/>
            <person name="Wilbrandt J."/>
            <person name="Tanja T."/>
        </authorList>
    </citation>
    <scope>NUCLEOTIDE SEQUENCE</scope>
    <source>
        <strain evidence="2">GBR_01_08_01A</strain>
        <tissue evidence="2">Thorax + abdomen</tissue>
    </source>
</reference>
<dbReference type="Proteomes" id="UP001258017">
    <property type="component" value="Unassembled WGS sequence"/>
</dbReference>
<comment type="caution">
    <text evidence="2">The sequence shown here is derived from an EMBL/GenBank/DDBJ whole genome shotgun (WGS) entry which is preliminary data.</text>
</comment>
<gene>
    <name evidence="2" type="ORF">KPH14_006105</name>
</gene>
<evidence type="ECO:0000256" key="1">
    <source>
        <dbReference type="SAM" id="MobiDB-lite"/>
    </source>
</evidence>
<proteinExistence type="predicted"/>
<dbReference type="AlphaFoldDB" id="A0AAD9RJS3"/>
<feature type="compositionally biased region" description="Basic and acidic residues" evidence="1">
    <location>
        <begin position="74"/>
        <end position="91"/>
    </location>
</feature>
<evidence type="ECO:0000313" key="3">
    <source>
        <dbReference type="Proteomes" id="UP001258017"/>
    </source>
</evidence>
<accession>A0AAD9RJS3</accession>
<evidence type="ECO:0000313" key="2">
    <source>
        <dbReference type="EMBL" id="KAK2581062.1"/>
    </source>
</evidence>
<feature type="region of interest" description="Disordered" evidence="1">
    <location>
        <begin position="74"/>
        <end position="100"/>
    </location>
</feature>
<reference evidence="2" key="2">
    <citation type="journal article" date="2023" name="Commun. Biol.">
        <title>Intrasexual cuticular hydrocarbon dimorphism in a wasp sheds light on hydrocarbon biosynthesis genes in Hymenoptera.</title>
        <authorList>
            <person name="Moris V.C."/>
            <person name="Podsiadlowski L."/>
            <person name="Martin S."/>
            <person name="Oeyen J.P."/>
            <person name="Donath A."/>
            <person name="Petersen M."/>
            <person name="Wilbrandt J."/>
            <person name="Misof B."/>
            <person name="Liedtke D."/>
            <person name="Thamm M."/>
            <person name="Scheiner R."/>
            <person name="Schmitt T."/>
            <person name="Niehuis O."/>
        </authorList>
    </citation>
    <scope>NUCLEOTIDE SEQUENCE</scope>
    <source>
        <strain evidence="2">GBR_01_08_01A</strain>
    </source>
</reference>
<dbReference type="EMBL" id="JAIFRP010000045">
    <property type="protein sequence ID" value="KAK2581062.1"/>
    <property type="molecule type" value="Genomic_DNA"/>
</dbReference>